<dbReference type="Proteomes" id="UP000265520">
    <property type="component" value="Unassembled WGS sequence"/>
</dbReference>
<name>A0A392QJ86_9FABA</name>
<proteinExistence type="predicted"/>
<protein>
    <submittedName>
        <fullName evidence="1">Transcriptional corepressor LEUNIG-like</fullName>
    </submittedName>
</protein>
<keyword evidence="2" id="KW-1185">Reference proteome</keyword>
<evidence type="ECO:0000313" key="2">
    <source>
        <dbReference type="Proteomes" id="UP000265520"/>
    </source>
</evidence>
<comment type="caution">
    <text evidence="1">The sequence shown here is derived from an EMBL/GenBank/DDBJ whole genome shotgun (WGS) entry which is preliminary data.</text>
</comment>
<organism evidence="1 2">
    <name type="scientific">Trifolium medium</name>
    <dbReference type="NCBI Taxonomy" id="97028"/>
    <lineage>
        <taxon>Eukaryota</taxon>
        <taxon>Viridiplantae</taxon>
        <taxon>Streptophyta</taxon>
        <taxon>Embryophyta</taxon>
        <taxon>Tracheophyta</taxon>
        <taxon>Spermatophyta</taxon>
        <taxon>Magnoliopsida</taxon>
        <taxon>eudicotyledons</taxon>
        <taxon>Gunneridae</taxon>
        <taxon>Pentapetalae</taxon>
        <taxon>rosids</taxon>
        <taxon>fabids</taxon>
        <taxon>Fabales</taxon>
        <taxon>Fabaceae</taxon>
        <taxon>Papilionoideae</taxon>
        <taxon>50 kb inversion clade</taxon>
        <taxon>NPAAA clade</taxon>
        <taxon>Hologalegina</taxon>
        <taxon>IRL clade</taxon>
        <taxon>Trifolieae</taxon>
        <taxon>Trifolium</taxon>
    </lineage>
</organism>
<dbReference type="AlphaFoldDB" id="A0A392QJ86"/>
<dbReference type="EMBL" id="LXQA010141513">
    <property type="protein sequence ID" value="MCI24441.1"/>
    <property type="molecule type" value="Genomic_DNA"/>
</dbReference>
<evidence type="ECO:0000313" key="1">
    <source>
        <dbReference type="EMBL" id="MCI24441.1"/>
    </source>
</evidence>
<sequence length="36" mass="3681">MAENKSMTISAHENVISALAEASVTGMVASASRDNS</sequence>
<feature type="non-terminal residue" evidence="1">
    <location>
        <position position="36"/>
    </location>
</feature>
<accession>A0A392QJ86</accession>
<reference evidence="1 2" key="1">
    <citation type="journal article" date="2018" name="Front. Plant Sci.">
        <title>Red Clover (Trifolium pratense) and Zigzag Clover (T. medium) - A Picture of Genomic Similarities and Differences.</title>
        <authorList>
            <person name="Dluhosova J."/>
            <person name="Istvanek J."/>
            <person name="Nedelnik J."/>
            <person name="Repkova J."/>
        </authorList>
    </citation>
    <scope>NUCLEOTIDE SEQUENCE [LARGE SCALE GENOMIC DNA]</scope>
    <source>
        <strain evidence="2">cv. 10/8</strain>
        <tissue evidence="1">Leaf</tissue>
    </source>
</reference>